<organism evidence="2 3">
    <name type="scientific">Hibiscus sabdariffa</name>
    <name type="common">roselle</name>
    <dbReference type="NCBI Taxonomy" id="183260"/>
    <lineage>
        <taxon>Eukaryota</taxon>
        <taxon>Viridiplantae</taxon>
        <taxon>Streptophyta</taxon>
        <taxon>Embryophyta</taxon>
        <taxon>Tracheophyta</taxon>
        <taxon>Spermatophyta</taxon>
        <taxon>Magnoliopsida</taxon>
        <taxon>eudicotyledons</taxon>
        <taxon>Gunneridae</taxon>
        <taxon>Pentapetalae</taxon>
        <taxon>rosids</taxon>
        <taxon>malvids</taxon>
        <taxon>Malvales</taxon>
        <taxon>Malvaceae</taxon>
        <taxon>Malvoideae</taxon>
        <taxon>Hibiscus</taxon>
    </lineage>
</organism>
<name>A0ABR2R6H6_9ROSI</name>
<dbReference type="Pfam" id="PF13456">
    <property type="entry name" value="RVT_3"/>
    <property type="match status" value="1"/>
</dbReference>
<dbReference type="InterPro" id="IPR052929">
    <property type="entry name" value="RNase_H-like_EbsB-rel"/>
</dbReference>
<dbReference type="CDD" id="cd06222">
    <property type="entry name" value="RNase_H_like"/>
    <property type="match status" value="1"/>
</dbReference>
<reference evidence="2 3" key="1">
    <citation type="journal article" date="2024" name="G3 (Bethesda)">
        <title>Genome assembly of Hibiscus sabdariffa L. provides insights into metabolisms of medicinal natural products.</title>
        <authorList>
            <person name="Kim T."/>
        </authorList>
    </citation>
    <scope>NUCLEOTIDE SEQUENCE [LARGE SCALE GENOMIC DNA]</scope>
    <source>
        <strain evidence="2">TK-2024</strain>
        <tissue evidence="2">Old leaves</tissue>
    </source>
</reference>
<sequence length="105" mass="11808">MAEAKADLGFHHVILESDSKTLDRKVVNKEDDFSEIRVVVADLKNIAKNFVGCQFCFTPRQGNRVAHAIAAAGRRLGFDQVWIEEVPPEALPMVEDDQRFINKPS</sequence>
<dbReference type="InterPro" id="IPR002156">
    <property type="entry name" value="RNaseH_domain"/>
</dbReference>
<gene>
    <name evidence="2" type="ORF">V6N11_075370</name>
</gene>
<evidence type="ECO:0000313" key="2">
    <source>
        <dbReference type="EMBL" id="KAK9008479.1"/>
    </source>
</evidence>
<accession>A0ABR2R6H6</accession>
<feature type="domain" description="RNase H type-1" evidence="1">
    <location>
        <begin position="7"/>
        <end position="71"/>
    </location>
</feature>
<comment type="caution">
    <text evidence="2">The sequence shown here is derived from an EMBL/GenBank/DDBJ whole genome shotgun (WGS) entry which is preliminary data.</text>
</comment>
<protein>
    <recommendedName>
        <fullName evidence="1">RNase H type-1 domain-containing protein</fullName>
    </recommendedName>
</protein>
<dbReference type="PANTHER" id="PTHR47074:SF61">
    <property type="entry name" value="RNASE H TYPE-1 DOMAIN-CONTAINING PROTEIN"/>
    <property type="match status" value="1"/>
</dbReference>
<dbReference type="PANTHER" id="PTHR47074">
    <property type="entry name" value="BNAC02G40300D PROTEIN"/>
    <property type="match status" value="1"/>
</dbReference>
<evidence type="ECO:0000313" key="3">
    <source>
        <dbReference type="Proteomes" id="UP001396334"/>
    </source>
</evidence>
<dbReference type="Proteomes" id="UP001396334">
    <property type="component" value="Unassembled WGS sequence"/>
</dbReference>
<proteinExistence type="predicted"/>
<dbReference type="InterPro" id="IPR044730">
    <property type="entry name" value="RNase_H-like_dom_plant"/>
</dbReference>
<dbReference type="EMBL" id="JBBPBN010000026">
    <property type="protein sequence ID" value="KAK9008479.1"/>
    <property type="molecule type" value="Genomic_DNA"/>
</dbReference>
<evidence type="ECO:0000259" key="1">
    <source>
        <dbReference type="Pfam" id="PF13456"/>
    </source>
</evidence>
<keyword evidence="3" id="KW-1185">Reference proteome</keyword>